<dbReference type="Gene3D" id="3.40.1640.10">
    <property type="entry name" value="PSTPO5379-like"/>
    <property type="match status" value="1"/>
</dbReference>
<accession>A0A939PND2</accession>
<dbReference type="InterPro" id="IPR009906">
    <property type="entry name" value="D-Glu_cyclase"/>
</dbReference>
<evidence type="ECO:0000313" key="5">
    <source>
        <dbReference type="Proteomes" id="UP000669179"/>
    </source>
</evidence>
<comment type="similarity">
    <text evidence="1 3">Belongs to the D-glutamate cyclase family.</text>
</comment>
<dbReference type="GO" id="GO:0016829">
    <property type="term" value="F:lyase activity"/>
    <property type="evidence" value="ECO:0007669"/>
    <property type="project" value="UniProtKB-KW"/>
</dbReference>
<dbReference type="PANTHER" id="PTHR32022">
    <property type="entry name" value="D-GLUTAMATE CYCLASE, MITOCHONDRIAL"/>
    <property type="match status" value="1"/>
</dbReference>
<evidence type="ECO:0000313" key="4">
    <source>
        <dbReference type="EMBL" id="MBO2451756.1"/>
    </source>
</evidence>
<keyword evidence="2 3" id="KW-0456">Lyase</keyword>
<protein>
    <recommendedName>
        <fullName evidence="3">Putative hydro-lyase J4573_32030</fullName>
        <ecNumber evidence="3">4.2.1.-</ecNumber>
    </recommendedName>
</protein>
<evidence type="ECO:0000256" key="1">
    <source>
        <dbReference type="ARBA" id="ARBA00007896"/>
    </source>
</evidence>
<proteinExistence type="inferred from homology"/>
<dbReference type="EC" id="4.2.1.-" evidence="3"/>
<dbReference type="NCBIfam" id="NF003969">
    <property type="entry name" value="PRK05463.1"/>
    <property type="match status" value="1"/>
</dbReference>
<evidence type="ECO:0000256" key="2">
    <source>
        <dbReference type="ARBA" id="ARBA00023239"/>
    </source>
</evidence>
<keyword evidence="5" id="KW-1185">Reference proteome</keyword>
<dbReference type="PIRSF" id="PIRSF029755">
    <property type="entry name" value="UCP029755"/>
    <property type="match status" value="1"/>
</dbReference>
<dbReference type="RefSeq" id="WP_208259663.1">
    <property type="nucleotide sequence ID" value="NZ_JAGEOJ010000014.1"/>
</dbReference>
<evidence type="ECO:0000256" key="3">
    <source>
        <dbReference type="HAMAP-Rule" id="MF_01830"/>
    </source>
</evidence>
<gene>
    <name evidence="4" type="ORF">J4573_32030</name>
</gene>
<reference evidence="4" key="1">
    <citation type="submission" date="2021-03" db="EMBL/GenBank/DDBJ databases">
        <authorList>
            <person name="Kanchanasin P."/>
            <person name="Saeng-In P."/>
            <person name="Phongsopitanun W."/>
            <person name="Yuki M."/>
            <person name="Kudo T."/>
            <person name="Ohkuma M."/>
            <person name="Tanasupawat S."/>
        </authorList>
    </citation>
    <scope>NUCLEOTIDE SEQUENCE</scope>
    <source>
        <strain evidence="4">GKU 128</strain>
    </source>
</reference>
<dbReference type="Pfam" id="PF07286">
    <property type="entry name" value="D-Glu_cyclase"/>
    <property type="match status" value="1"/>
</dbReference>
<dbReference type="Proteomes" id="UP000669179">
    <property type="component" value="Unassembled WGS sequence"/>
</dbReference>
<dbReference type="InterPro" id="IPR038021">
    <property type="entry name" value="Putative_hydro-lyase"/>
</dbReference>
<organism evidence="4 5">
    <name type="scientific">Actinomadura barringtoniae</name>
    <dbReference type="NCBI Taxonomy" id="1427535"/>
    <lineage>
        <taxon>Bacteria</taxon>
        <taxon>Bacillati</taxon>
        <taxon>Actinomycetota</taxon>
        <taxon>Actinomycetes</taxon>
        <taxon>Streptosporangiales</taxon>
        <taxon>Thermomonosporaceae</taxon>
        <taxon>Actinomadura</taxon>
    </lineage>
</organism>
<dbReference type="SUPFAM" id="SSF160920">
    <property type="entry name" value="PSTPO5379-like"/>
    <property type="match status" value="1"/>
</dbReference>
<dbReference type="FunFam" id="3.30.2040.10:FF:000001">
    <property type="entry name" value="D-glutamate cyclase, mitochondrial"/>
    <property type="match status" value="1"/>
</dbReference>
<sequence length="262" mass="27925">MSFPDQPSVLTPSQARALFRTGVSPATTSGWCRGYAQANLLVVPKDLAFDALLFAHRNPAPCPLLDVTDPGDPHPRAVAPEADLRTELPAYRIYENGVLTGEVGDALELWRPDLVAFLFGCSFSFEAALAAAGVPVRHIGQGRNVSMYVTDRPCEPAGRLSGPLVVSMRPIPEAMVPTAIEVSGRHPEMHGPPVHVGDPAEIGIQDLDRPDFGDAVEFAPGDVPVFWACGVTPQAVVMASKPEFAITHSPGRMFIADVSDAP</sequence>
<dbReference type="PANTHER" id="PTHR32022:SF10">
    <property type="entry name" value="D-GLUTAMATE CYCLASE, MITOCHONDRIAL"/>
    <property type="match status" value="1"/>
</dbReference>
<name>A0A939PND2_9ACTN</name>
<dbReference type="AlphaFoldDB" id="A0A939PND2"/>
<dbReference type="InterPro" id="IPR016938">
    <property type="entry name" value="UPF0317"/>
</dbReference>
<comment type="caution">
    <text evidence="4">The sequence shown here is derived from an EMBL/GenBank/DDBJ whole genome shotgun (WGS) entry which is preliminary data.</text>
</comment>
<dbReference type="EMBL" id="JAGEOJ010000014">
    <property type="protein sequence ID" value="MBO2451756.1"/>
    <property type="molecule type" value="Genomic_DNA"/>
</dbReference>
<dbReference type="Gene3D" id="3.30.2040.10">
    <property type="entry name" value="PSTPO5379-like domain"/>
    <property type="match status" value="1"/>
</dbReference>
<dbReference type="HAMAP" id="MF_01830">
    <property type="entry name" value="Hydro_lyase"/>
    <property type="match status" value="1"/>
</dbReference>